<feature type="coiled-coil region" evidence="8">
    <location>
        <begin position="144"/>
        <end position="171"/>
    </location>
</feature>
<dbReference type="PANTHER" id="PTHR43005:SF2">
    <property type="entry name" value="INTEGRAL MEMBRANE SUGAR TRANSPORT PROTEIN"/>
    <property type="match status" value="1"/>
</dbReference>
<evidence type="ECO:0000313" key="11">
    <source>
        <dbReference type="Proteomes" id="UP000295416"/>
    </source>
</evidence>
<evidence type="ECO:0000313" key="10">
    <source>
        <dbReference type="EMBL" id="TCP23473.1"/>
    </source>
</evidence>
<dbReference type="PANTHER" id="PTHR43005">
    <property type="entry name" value="BLR7065 PROTEIN"/>
    <property type="match status" value="1"/>
</dbReference>
<evidence type="ECO:0000256" key="8">
    <source>
        <dbReference type="SAM" id="Coils"/>
    </source>
</evidence>
<protein>
    <submittedName>
        <fullName evidence="10">Carbohydrate ABC transporter membrane protein 1 (CUT1 family)</fullName>
    </submittedName>
</protein>
<dbReference type="Proteomes" id="UP000295416">
    <property type="component" value="Unassembled WGS sequence"/>
</dbReference>
<feature type="transmembrane region" description="Helical" evidence="7">
    <location>
        <begin position="405"/>
        <end position="427"/>
    </location>
</feature>
<feature type="transmembrane region" description="Helical" evidence="7">
    <location>
        <begin position="17"/>
        <end position="38"/>
    </location>
</feature>
<reference evidence="10 11" key="1">
    <citation type="submission" date="2019-03" db="EMBL/GenBank/DDBJ databases">
        <title>Genomic Encyclopedia of Type Strains, Phase IV (KMG-IV): sequencing the most valuable type-strain genomes for metagenomic binning, comparative biology and taxonomic classification.</title>
        <authorList>
            <person name="Goeker M."/>
        </authorList>
    </citation>
    <scope>NUCLEOTIDE SEQUENCE [LARGE SCALE GENOMIC DNA]</scope>
    <source>
        <strain evidence="10 11">DSM 19377</strain>
    </source>
</reference>
<evidence type="ECO:0000256" key="2">
    <source>
        <dbReference type="ARBA" id="ARBA00022448"/>
    </source>
</evidence>
<sequence>MATDSNKPKIDKCEKRTAYLLVAPALILILVIAIYPVLQSFYFSLFDLRLNDPQKADVHLNYNVDLEQYFYYYPFLVDDLTEEVKAANGTERSRLKKIKQNLQGLDQNIRKDAKENYQKVKEIHQNFESPSTSLSVVKISDKTAKSFQSTIEKVNKQLKQISNDNELKNEKDVIGLANGLKGVIFEPNYIGFHHYAEELKSSRMWSSLWNTVFFTIVSVFIEFVLGLAIALLINKAFFGRGLIRATVLIPWAIPTAVSALMWKFLYDGQYGVVAKFFSEIGLLDHMSALLSSKAGAMFSVILSDVWKTTPYIALLLLAGLQVIPKSLYEAASIDGASKWKQFTNITLPMLKLSILVALLFRTLDAFRVFDLIYVLTGGGPANSTETISILAYKVMFSQTNFGAGSALSVIVFICVAFISMIFVKVLGSDLLPESSKK</sequence>
<dbReference type="SUPFAM" id="SSF161098">
    <property type="entry name" value="MetI-like"/>
    <property type="match status" value="1"/>
</dbReference>
<dbReference type="OrthoDB" id="9783714at2"/>
<dbReference type="InterPro" id="IPR000515">
    <property type="entry name" value="MetI-like"/>
</dbReference>
<dbReference type="GO" id="GO:0055085">
    <property type="term" value="P:transmembrane transport"/>
    <property type="evidence" value="ECO:0007669"/>
    <property type="project" value="InterPro"/>
</dbReference>
<proteinExistence type="inferred from homology"/>
<evidence type="ECO:0000256" key="6">
    <source>
        <dbReference type="ARBA" id="ARBA00023136"/>
    </source>
</evidence>
<evidence type="ECO:0000259" key="9">
    <source>
        <dbReference type="PROSITE" id="PS50928"/>
    </source>
</evidence>
<dbReference type="Gene3D" id="1.10.3720.10">
    <property type="entry name" value="MetI-like"/>
    <property type="match status" value="1"/>
</dbReference>
<keyword evidence="3" id="KW-1003">Cell membrane</keyword>
<dbReference type="RefSeq" id="WP_132747366.1">
    <property type="nucleotide sequence ID" value="NZ_SLXK01000031.1"/>
</dbReference>
<dbReference type="AlphaFoldDB" id="A0A4R2NNW5"/>
<evidence type="ECO:0000256" key="5">
    <source>
        <dbReference type="ARBA" id="ARBA00022989"/>
    </source>
</evidence>
<comment type="subcellular location">
    <subcellularLocation>
        <location evidence="1 7">Cell membrane</location>
        <topology evidence="1 7">Multi-pass membrane protein</topology>
    </subcellularLocation>
</comment>
<organism evidence="10 11">
    <name type="scientific">Scopulibacillus darangshiensis</name>
    <dbReference type="NCBI Taxonomy" id="442528"/>
    <lineage>
        <taxon>Bacteria</taxon>
        <taxon>Bacillati</taxon>
        <taxon>Bacillota</taxon>
        <taxon>Bacilli</taxon>
        <taxon>Bacillales</taxon>
        <taxon>Sporolactobacillaceae</taxon>
        <taxon>Scopulibacillus</taxon>
    </lineage>
</organism>
<feature type="domain" description="ABC transmembrane type-1" evidence="9">
    <location>
        <begin position="208"/>
        <end position="422"/>
    </location>
</feature>
<dbReference type="CDD" id="cd06261">
    <property type="entry name" value="TM_PBP2"/>
    <property type="match status" value="1"/>
</dbReference>
<evidence type="ECO:0000256" key="4">
    <source>
        <dbReference type="ARBA" id="ARBA00022692"/>
    </source>
</evidence>
<dbReference type="EMBL" id="SLXK01000031">
    <property type="protein sequence ID" value="TCP23473.1"/>
    <property type="molecule type" value="Genomic_DNA"/>
</dbReference>
<comment type="caution">
    <text evidence="10">The sequence shown here is derived from an EMBL/GenBank/DDBJ whole genome shotgun (WGS) entry which is preliminary data.</text>
</comment>
<dbReference type="PROSITE" id="PS50928">
    <property type="entry name" value="ABC_TM1"/>
    <property type="match status" value="1"/>
</dbReference>
<feature type="transmembrane region" description="Helical" evidence="7">
    <location>
        <begin position="208"/>
        <end position="233"/>
    </location>
</feature>
<keyword evidence="8" id="KW-0175">Coiled coil</keyword>
<dbReference type="GO" id="GO:0005886">
    <property type="term" value="C:plasma membrane"/>
    <property type="evidence" value="ECO:0007669"/>
    <property type="project" value="UniProtKB-SubCell"/>
</dbReference>
<evidence type="ECO:0000256" key="1">
    <source>
        <dbReference type="ARBA" id="ARBA00004651"/>
    </source>
</evidence>
<evidence type="ECO:0000256" key="3">
    <source>
        <dbReference type="ARBA" id="ARBA00022475"/>
    </source>
</evidence>
<accession>A0A4R2NNW5</accession>
<keyword evidence="6 7" id="KW-0472">Membrane</keyword>
<name>A0A4R2NNW5_9BACL</name>
<gene>
    <name evidence="10" type="ORF">EV207_13135</name>
</gene>
<keyword evidence="4 7" id="KW-0812">Transmembrane</keyword>
<keyword evidence="11" id="KW-1185">Reference proteome</keyword>
<comment type="similarity">
    <text evidence="7">Belongs to the binding-protein-dependent transport system permease family.</text>
</comment>
<keyword evidence="2 7" id="KW-0813">Transport</keyword>
<evidence type="ECO:0000256" key="7">
    <source>
        <dbReference type="RuleBase" id="RU363032"/>
    </source>
</evidence>
<dbReference type="InterPro" id="IPR035906">
    <property type="entry name" value="MetI-like_sf"/>
</dbReference>
<feature type="transmembrane region" description="Helical" evidence="7">
    <location>
        <begin position="245"/>
        <end position="265"/>
    </location>
</feature>
<dbReference type="Pfam" id="PF00528">
    <property type="entry name" value="BPD_transp_1"/>
    <property type="match status" value="1"/>
</dbReference>
<keyword evidence="5 7" id="KW-1133">Transmembrane helix</keyword>